<evidence type="ECO:0000256" key="2">
    <source>
        <dbReference type="SAM" id="Phobius"/>
    </source>
</evidence>
<dbReference type="AlphaFoldDB" id="A0A0B5NIX8"/>
<keyword evidence="2" id="KW-1133">Transmembrane helix</keyword>
<dbReference type="Proteomes" id="UP000031876">
    <property type="component" value="Plasmid 2"/>
</dbReference>
<evidence type="ECO:0000313" key="7">
    <source>
        <dbReference type="Proteomes" id="UP000501107"/>
    </source>
</evidence>
<dbReference type="Proteomes" id="UP001181533">
    <property type="component" value="Unassembled WGS sequence"/>
</dbReference>
<feature type="transmembrane region" description="Helical" evidence="2">
    <location>
        <begin position="63"/>
        <end position="85"/>
    </location>
</feature>
<organism evidence="5 7">
    <name type="scientific">Bacillus thuringiensis</name>
    <dbReference type="NCBI Taxonomy" id="1428"/>
    <lineage>
        <taxon>Bacteria</taxon>
        <taxon>Bacillati</taxon>
        <taxon>Bacillota</taxon>
        <taxon>Bacilli</taxon>
        <taxon>Bacillales</taxon>
        <taxon>Bacillaceae</taxon>
        <taxon>Bacillus</taxon>
        <taxon>Bacillus cereus group</taxon>
    </lineage>
</organism>
<accession>A0A0B5NIX8</accession>
<evidence type="ECO:0000256" key="1">
    <source>
        <dbReference type="SAM" id="MobiDB-lite"/>
    </source>
</evidence>
<dbReference type="EMBL" id="VKQN01000001">
    <property type="protein sequence ID" value="MDR4174819.1"/>
    <property type="molecule type" value="Genomic_DNA"/>
</dbReference>
<feature type="region of interest" description="Disordered" evidence="1">
    <location>
        <begin position="324"/>
        <end position="356"/>
    </location>
</feature>
<gene>
    <name evidence="3" type="ORF">BF38_5868</name>
    <name evidence="4" type="ORF">FO599_01565</name>
    <name evidence="5" type="ORF">FOC89_01535</name>
</gene>
<evidence type="ECO:0000313" key="5">
    <source>
        <dbReference type="EMBL" id="QKH22695.1"/>
    </source>
</evidence>
<keyword evidence="2" id="KW-0812">Transmembrane</keyword>
<keyword evidence="5" id="KW-0614">Plasmid</keyword>
<sequence>MGGNQFQDAMRPKKGERVINLPITFSKRSEGTVNKTTLFWVIAISTVLFLIYVYGVLTGSKPFYYKIPLALLSTYVYTFILRFLVFQEGRISDAYETMVEKDYEQSTNAFWNIYNISPKPPFTVHYANGLKGIFVRLDKDVVVGQEDNMEFTHFEKLADMYNVAHRLGLDMVNIDYMDIVGNDSRMQSMYAKASNCENESLKQILLSMCGYLEYEMSLDYTSYDVYLFTGRISEEALFYNVREVLDAGMYANYKSYTLIDPNQLRNMTQSIMNLENFSRLQAEKEVIMNTLSKTITPIKLIREDGTEEIYNKTRAQLEEDKKFQEAMKAEEKRKKKESKNKKSKTSDVVKENKDESQDKLGDFFESTTILDDSYLNDEVVEEVKVDDVKKPVLRKESEVITRKEEVEVKKEEVKPNIVETEKPNTKETKKDSKVNLFSDSEDEGW</sequence>
<evidence type="ECO:0000313" key="6">
    <source>
        <dbReference type="Proteomes" id="UP000031876"/>
    </source>
</evidence>
<keyword evidence="2" id="KW-0472">Membrane</keyword>
<dbReference type="KEGG" id="btw:BF38_5868"/>
<dbReference type="EMBL" id="CP053979">
    <property type="protein sequence ID" value="QKH22695.1"/>
    <property type="molecule type" value="Genomic_DNA"/>
</dbReference>
<geneLocation type="plasmid" evidence="3 6">
    <name>2</name>
</geneLocation>
<feature type="transmembrane region" description="Helical" evidence="2">
    <location>
        <begin position="37"/>
        <end position="57"/>
    </location>
</feature>
<dbReference type="EMBL" id="CP009334">
    <property type="protein sequence ID" value="AJG73926.1"/>
    <property type="molecule type" value="Genomic_DNA"/>
</dbReference>
<reference evidence="3 6" key="1">
    <citation type="journal article" date="2015" name="Genome Announc.">
        <title>Complete genome sequences for 35 biothreat assay-relevant bacillus species.</title>
        <authorList>
            <person name="Johnson S.L."/>
            <person name="Daligault H.E."/>
            <person name="Davenport K.W."/>
            <person name="Jaissle J."/>
            <person name="Frey K.G."/>
            <person name="Ladner J.T."/>
            <person name="Broomall S.M."/>
            <person name="Bishop-Lilly K.A."/>
            <person name="Bruce D.C."/>
            <person name="Gibbons H.S."/>
            <person name="Coyne S.R."/>
            <person name="Lo C.C."/>
            <person name="Meincke L."/>
            <person name="Munk A.C."/>
            <person name="Koroleva G.I."/>
            <person name="Rosenzweig C.N."/>
            <person name="Palacios G.F."/>
            <person name="Redden C.L."/>
            <person name="Minogue T.D."/>
            <person name="Chain P.S."/>
        </authorList>
    </citation>
    <scope>NUCLEOTIDE SEQUENCE [LARGE SCALE GENOMIC DNA]</scope>
    <source>
        <strain evidence="3 6">HD1011</strain>
        <plasmid evidence="3 6">2</plasmid>
    </source>
</reference>
<reference evidence="4" key="2">
    <citation type="submission" date="2019-07" db="EMBL/GenBank/DDBJ databases">
        <title>Phylogenomic Reclassification of ATCC Bacillus Strains and Various Taxa within the Genus Bacillus.</title>
        <authorList>
            <person name="Riojas M.A."/>
            <person name="Frank A.M."/>
            <person name="Fenn S.L."/>
            <person name="King S.P."/>
            <person name="Brower S.M."/>
            <person name="Hazbon M.H."/>
        </authorList>
    </citation>
    <scope>NUCLEOTIDE SEQUENCE</scope>
    <source>
        <strain evidence="4">ATCC 35646</strain>
    </source>
</reference>
<dbReference type="RefSeq" id="WP_000509392.1">
    <property type="nucleotide sequence ID" value="NZ_CP009334.1"/>
</dbReference>
<name>A0A0B5NIX8_BACTU</name>
<evidence type="ECO:0000313" key="3">
    <source>
        <dbReference type="EMBL" id="AJG73926.1"/>
    </source>
</evidence>
<feature type="compositionally biased region" description="Basic and acidic residues" evidence="1">
    <location>
        <begin position="344"/>
        <end position="356"/>
    </location>
</feature>
<reference evidence="5 7" key="3">
    <citation type="submission" date="2020-05" db="EMBL/GenBank/DDBJ databases">
        <title>FDA dAtabase for Regulatory Grade micrObial Sequences (FDA-ARGOS): Supporting development and validation of Infectious Disease Dx tests.</title>
        <authorList>
            <person name="Nelson B."/>
            <person name="Plummer A."/>
            <person name="Tallon L."/>
            <person name="Sadzewicz L."/>
            <person name="Zhao X."/>
            <person name="Vavikolanu K."/>
            <person name="Mehta A."/>
            <person name="Aluvathingal J."/>
            <person name="Nadendla S."/>
            <person name="Myers T."/>
            <person name="Yan Y."/>
            <person name="Sichtig H."/>
        </authorList>
    </citation>
    <scope>NUCLEOTIDE SEQUENCE [LARGE SCALE GENOMIC DNA]</scope>
    <source>
        <strain evidence="5 7">FDAARGOS_795</strain>
        <plasmid evidence="5 7">unnamed3</plasmid>
    </source>
</reference>
<dbReference type="Proteomes" id="UP000501107">
    <property type="component" value="Plasmid unnamed3"/>
</dbReference>
<geneLocation type="plasmid" evidence="5 7">
    <name>unnamed3</name>
</geneLocation>
<evidence type="ECO:0000313" key="4">
    <source>
        <dbReference type="EMBL" id="MDR4174819.1"/>
    </source>
</evidence>
<feature type="compositionally biased region" description="Basic and acidic residues" evidence="1">
    <location>
        <begin position="410"/>
        <end position="433"/>
    </location>
</feature>
<feature type="region of interest" description="Disordered" evidence="1">
    <location>
        <begin position="410"/>
        <end position="445"/>
    </location>
</feature>
<feature type="compositionally biased region" description="Basic residues" evidence="1">
    <location>
        <begin position="333"/>
        <end position="343"/>
    </location>
</feature>
<proteinExistence type="predicted"/>
<protein>
    <submittedName>
        <fullName evidence="5">Uncharacterized protein</fullName>
    </submittedName>
</protein>